<feature type="transmembrane region" description="Helical" evidence="1">
    <location>
        <begin position="128"/>
        <end position="149"/>
    </location>
</feature>
<feature type="transmembrane region" description="Helical" evidence="1">
    <location>
        <begin position="227"/>
        <end position="250"/>
    </location>
</feature>
<gene>
    <name evidence="2" type="ORF">FPLFYP42_00996</name>
</gene>
<name>A0A6N3B4E8_FLAPL</name>
<feature type="transmembrane region" description="Helical" evidence="1">
    <location>
        <begin position="92"/>
        <end position="116"/>
    </location>
</feature>
<organism evidence="2">
    <name type="scientific">Flavonifractor plautii</name>
    <name type="common">Fusobacterium plautii</name>
    <dbReference type="NCBI Taxonomy" id="292800"/>
    <lineage>
        <taxon>Bacteria</taxon>
        <taxon>Bacillati</taxon>
        <taxon>Bacillota</taxon>
        <taxon>Clostridia</taxon>
        <taxon>Eubacteriales</taxon>
        <taxon>Oscillospiraceae</taxon>
        <taxon>Flavonifractor</taxon>
    </lineage>
</organism>
<proteinExistence type="predicted"/>
<evidence type="ECO:0000313" key="2">
    <source>
        <dbReference type="EMBL" id="VYT96890.1"/>
    </source>
</evidence>
<evidence type="ECO:0000256" key="1">
    <source>
        <dbReference type="SAM" id="Phobius"/>
    </source>
</evidence>
<keyword evidence="1" id="KW-0472">Membrane</keyword>
<keyword evidence="1" id="KW-0812">Transmembrane</keyword>
<accession>A0A6N3B4E8</accession>
<feature type="transmembrane region" description="Helical" evidence="1">
    <location>
        <begin position="199"/>
        <end position="221"/>
    </location>
</feature>
<protein>
    <submittedName>
        <fullName evidence="2">Uncharacterized protein</fullName>
    </submittedName>
</protein>
<feature type="transmembrane region" description="Helical" evidence="1">
    <location>
        <begin position="67"/>
        <end position="86"/>
    </location>
</feature>
<dbReference type="EMBL" id="CACRUB010000020">
    <property type="protein sequence ID" value="VYT96890.1"/>
    <property type="molecule type" value="Genomic_DNA"/>
</dbReference>
<dbReference type="RefSeq" id="WP_148341139.1">
    <property type="nucleotide sequence ID" value="NZ_CACRUB010000020.1"/>
</dbReference>
<dbReference type="AlphaFoldDB" id="A0A6N3B4E8"/>
<feature type="transmembrane region" description="Helical" evidence="1">
    <location>
        <begin position="169"/>
        <end position="187"/>
    </location>
</feature>
<sequence>MNKKTYMKKFSRIVRWRLPPKEADEVLSDYEGILLHYSENDNTLIQELGHPSQTAQMLTEPKAYHRWLAVFGVMTLCLLLLEIILLRAQFNLKFWECILPCFLVCGAIVPLAWFRTCRCAERLPMPKGLLPIIGALLLALFLAGGMIWGLTMGIWEWIPPERSGFAARLLLWAVGTAGALTAFGGLIQSRLSDYRWRALYIMGLTVLIECTMTTVLLTSLSPLGVSWWIPYAISFSITGIFGLIITGVSLC</sequence>
<reference evidence="2" key="1">
    <citation type="submission" date="2019-11" db="EMBL/GenBank/DDBJ databases">
        <authorList>
            <person name="Feng L."/>
        </authorList>
    </citation>
    <scope>NUCLEOTIDE SEQUENCE</scope>
    <source>
        <strain evidence="2">FplautiiLFYP42</strain>
    </source>
</reference>
<keyword evidence="1" id="KW-1133">Transmembrane helix</keyword>